<dbReference type="PANTHER" id="PTHR43615:SF1">
    <property type="entry name" value="PPDK_N DOMAIN-CONTAINING PROTEIN"/>
    <property type="match status" value="1"/>
</dbReference>
<dbReference type="InterPro" id="IPR051549">
    <property type="entry name" value="PEP_Utilizing_Enz"/>
</dbReference>
<organism evidence="2 3">
    <name type="scientific">Duncaniella muris</name>
    <dbReference type="NCBI Taxonomy" id="2094150"/>
    <lineage>
        <taxon>Bacteria</taxon>
        <taxon>Pseudomonadati</taxon>
        <taxon>Bacteroidota</taxon>
        <taxon>Bacteroidia</taxon>
        <taxon>Bacteroidales</taxon>
        <taxon>Muribaculaceae</taxon>
        <taxon>Duncaniella</taxon>
    </lineage>
</organism>
<dbReference type="InterPro" id="IPR011006">
    <property type="entry name" value="CheY-like_superfamily"/>
</dbReference>
<evidence type="ECO:0000313" key="3">
    <source>
        <dbReference type="Proteomes" id="UP000244905"/>
    </source>
</evidence>
<name>A0A2V1IQG3_9BACT</name>
<dbReference type="EMBL" id="PUEC01000005">
    <property type="protein sequence ID" value="PWB03421.1"/>
    <property type="molecule type" value="Genomic_DNA"/>
</dbReference>
<evidence type="ECO:0000313" key="2">
    <source>
        <dbReference type="EMBL" id="PWB03421.1"/>
    </source>
</evidence>
<dbReference type="GO" id="GO:0005524">
    <property type="term" value="F:ATP binding"/>
    <property type="evidence" value="ECO:0007669"/>
    <property type="project" value="InterPro"/>
</dbReference>
<dbReference type="InterPro" id="IPR002192">
    <property type="entry name" value="PPDK_AMP/ATP-bd"/>
</dbReference>
<dbReference type="SUPFAM" id="SSF56059">
    <property type="entry name" value="Glutathione synthetase ATP-binding domain-like"/>
    <property type="match status" value="1"/>
</dbReference>
<feature type="domain" description="Pyruvate phosphate dikinase AMP/ATP-binding" evidence="1">
    <location>
        <begin position="433"/>
        <end position="822"/>
    </location>
</feature>
<dbReference type="SUPFAM" id="SSF52172">
    <property type="entry name" value="CheY-like"/>
    <property type="match status" value="1"/>
</dbReference>
<keyword evidence="3" id="KW-1185">Reference proteome</keyword>
<proteinExistence type="predicted"/>
<dbReference type="AlphaFoldDB" id="A0A2V1IQG3"/>
<protein>
    <submittedName>
        <fullName evidence="2">Phosphoenolpyruvate synthase</fullName>
    </submittedName>
</protein>
<comment type="caution">
    <text evidence="2">The sequence shown here is derived from an EMBL/GenBank/DDBJ whole genome shotgun (WGS) entry which is preliminary data.</text>
</comment>
<evidence type="ECO:0000259" key="1">
    <source>
        <dbReference type="Pfam" id="PF01326"/>
    </source>
</evidence>
<dbReference type="Pfam" id="PF01326">
    <property type="entry name" value="PPDK_N"/>
    <property type="match status" value="1"/>
</dbReference>
<sequence>MTDDALSQLYFKDTAFQNLMQKRIFNVLLIASAYDAFMMEEDGRVEEQLYFEYTALNLSSPPRVTRALNSTEAMEIMKVKSFDLVIMMPGNDVSETFSGARRIREAYPDMPIIVLTPFSKEVSRRLANEDFSGIDYVFSWLGNVDLLLAIIKLLEDKMNADADINGVGVQMILLVEDSVRFYSSVLPIVYKFILKQSREFSTEALNEHEQMLRMRGRPKVMLARDYEEAITLYERYSNHILGVISDVSFMREGKKDPKAGIRLAKELRSRDPYLPMIIESSENENAHDVIELGGTFIDKNSKKFPVDLGKAIINNFGFGDFVIRNPETGEEIFRIKSLKDLQKNIFNIPAEALYWHASFNDISRWLYSRAMFPIAEVIKHHRFRDLKDAPQVRQLFFDLIVKYRKMKNRGVVAIFQKDRFDHYSNFARIGQGSLGGKGRGLAFIDSIIKKNPICDNFDGISITIPRTVVLCTDIFDEFMESNRLYPIALSDAPDEEILRHFLEGKLPRRIKDDLLALFEVVDTPIAVRSSSLLEDSHYQPFAGIYSTYMVPKSSDPQRMLKMVTDAIKGVYASVFYADSKAYMTATSNIIDQEKMAVILQEVVGKEVDGYYFPSFSGVGRSLNYYPLNDEKPEDGVAEIAVGLGKYIVDGGLSLRFSPRHPDNVLQTSELSLALRDTQTRMYALDMKSAQSDSNLIVDDGYNVAKVRVQDLAEKGALRYMVSTFDFRDNVIRDSDSGEGRKVVTFNNVLKHKVYPLAEAVDFMLTTGQKEMQRPVEIEFAGIIGPDSKMIGPGAKNKGRLYWLQIRPIVDRKETVDEALMATPDERLLLKSGTALGHGNIEGVKTVVYVRPEKFSSSNNSLIAREIEKINRDFLNREERYVLIGPGRWGSSDTSLGIPVKWPAISAARLIVESSLPSYRIEPSQGTHFFQNLTSFGVAYFTIDTNARRKEGEPVTALYDVDFLNSQPAVYESDFIRIVTFDTPLAIGVNGLKGTGVVLKP</sequence>
<keyword evidence="2" id="KW-0670">Pyruvate</keyword>
<dbReference type="GeneID" id="82525370"/>
<dbReference type="GO" id="GO:0016301">
    <property type="term" value="F:kinase activity"/>
    <property type="evidence" value="ECO:0007669"/>
    <property type="project" value="InterPro"/>
</dbReference>
<gene>
    <name evidence="2" type="ORF">C5O23_03265</name>
</gene>
<dbReference type="Gene3D" id="3.30.1490.20">
    <property type="entry name" value="ATP-grasp fold, A domain"/>
    <property type="match status" value="1"/>
</dbReference>
<dbReference type="Proteomes" id="UP000244905">
    <property type="component" value="Unassembled WGS sequence"/>
</dbReference>
<dbReference type="PANTHER" id="PTHR43615">
    <property type="entry name" value="PHOSPHOENOLPYRUVATE SYNTHASE-RELATED"/>
    <property type="match status" value="1"/>
</dbReference>
<dbReference type="InterPro" id="IPR013815">
    <property type="entry name" value="ATP_grasp_subdomain_1"/>
</dbReference>
<dbReference type="Gene3D" id="3.40.50.2300">
    <property type="match status" value="1"/>
</dbReference>
<reference evidence="3" key="1">
    <citation type="submission" date="2018-02" db="EMBL/GenBank/DDBJ databases">
        <authorList>
            <person name="Clavel T."/>
            <person name="Strowig T."/>
        </authorList>
    </citation>
    <scope>NUCLEOTIDE SEQUENCE [LARGE SCALE GENOMIC DNA]</scope>
    <source>
        <strain evidence="3">DSM 103720</strain>
    </source>
</reference>
<accession>A0A2V1IQG3</accession>
<dbReference type="RefSeq" id="WP_107031531.1">
    <property type="nucleotide sequence ID" value="NZ_CAJSYL010000014.1"/>
</dbReference>